<evidence type="ECO:0000256" key="1">
    <source>
        <dbReference type="ARBA" id="ARBA00004370"/>
    </source>
</evidence>
<dbReference type="AlphaFoldDB" id="A0AAN8LVM1"/>
<dbReference type="EMBL" id="JAGTTL010000008">
    <property type="protein sequence ID" value="KAK6319543.1"/>
    <property type="molecule type" value="Genomic_DNA"/>
</dbReference>
<evidence type="ECO:0000313" key="9">
    <source>
        <dbReference type="Proteomes" id="UP001356427"/>
    </source>
</evidence>
<evidence type="ECO:0000256" key="7">
    <source>
        <dbReference type="SAM" id="Phobius"/>
    </source>
</evidence>
<name>A0AAN8LVM1_9TELE</name>
<keyword evidence="9" id="KW-1185">Reference proteome</keyword>
<keyword evidence="5" id="KW-0175">Coiled coil</keyword>
<protein>
    <submittedName>
        <fullName evidence="8">Uncharacterized protein</fullName>
    </submittedName>
</protein>
<organism evidence="8 9">
    <name type="scientific">Coregonus suidteri</name>
    <dbReference type="NCBI Taxonomy" id="861788"/>
    <lineage>
        <taxon>Eukaryota</taxon>
        <taxon>Metazoa</taxon>
        <taxon>Chordata</taxon>
        <taxon>Craniata</taxon>
        <taxon>Vertebrata</taxon>
        <taxon>Euteleostomi</taxon>
        <taxon>Actinopterygii</taxon>
        <taxon>Neopterygii</taxon>
        <taxon>Teleostei</taxon>
        <taxon>Protacanthopterygii</taxon>
        <taxon>Salmoniformes</taxon>
        <taxon>Salmonidae</taxon>
        <taxon>Coregoninae</taxon>
        <taxon>Coregonus</taxon>
    </lineage>
</organism>
<sequence>MKSIFSLCTGFSFHWFSKASTLFEMLGTSTVLELKGISHHSNSGEVTESKALRRILLRFLKNMGSIGTDLTAFIEALCQSPRFSWPEALEVCQTRISKMELQQQQQQVVQLEGLENATARTLLGKLINVLLAVMAVLLVFVSTVANCVVPLMKTRSRTFSTLLFVVLLAFLWRNWEVISHTGSLPAVPS</sequence>
<dbReference type="PANTHER" id="PTHR17613:SF11">
    <property type="entry name" value="TRANSMEMBRANE AND COILED-COIL DOMAINS PROTEIN 1"/>
    <property type="match status" value="1"/>
</dbReference>
<evidence type="ECO:0000313" key="8">
    <source>
        <dbReference type="EMBL" id="KAK6319543.1"/>
    </source>
</evidence>
<reference evidence="8 9" key="1">
    <citation type="submission" date="2021-04" db="EMBL/GenBank/DDBJ databases">
        <authorList>
            <person name="De Guttry C."/>
            <person name="Zahm M."/>
            <person name="Klopp C."/>
            <person name="Cabau C."/>
            <person name="Louis A."/>
            <person name="Berthelot C."/>
            <person name="Parey E."/>
            <person name="Roest Crollius H."/>
            <person name="Montfort J."/>
            <person name="Robinson-Rechavi M."/>
            <person name="Bucao C."/>
            <person name="Bouchez O."/>
            <person name="Gislard M."/>
            <person name="Lluch J."/>
            <person name="Milhes M."/>
            <person name="Lampietro C."/>
            <person name="Lopez Roques C."/>
            <person name="Donnadieu C."/>
            <person name="Braasch I."/>
            <person name="Desvignes T."/>
            <person name="Postlethwait J."/>
            <person name="Bobe J."/>
            <person name="Wedekind C."/>
            <person name="Guiguen Y."/>
        </authorList>
    </citation>
    <scope>NUCLEOTIDE SEQUENCE [LARGE SCALE GENOMIC DNA]</scope>
    <source>
        <strain evidence="8">Cs_M1</strain>
        <tissue evidence="8">Blood</tissue>
    </source>
</reference>
<feature type="transmembrane region" description="Helical" evidence="7">
    <location>
        <begin position="158"/>
        <end position="175"/>
    </location>
</feature>
<comment type="similarity">
    <text evidence="2">Belongs to the TEX28 family.</text>
</comment>
<keyword evidence="4 7" id="KW-1133">Transmembrane helix</keyword>
<keyword evidence="6 7" id="KW-0472">Membrane</keyword>
<proteinExistence type="inferred from homology"/>
<dbReference type="GO" id="GO:0012505">
    <property type="term" value="C:endomembrane system"/>
    <property type="evidence" value="ECO:0007669"/>
    <property type="project" value="TreeGrafter"/>
</dbReference>
<dbReference type="InterPro" id="IPR019394">
    <property type="entry name" value="TEX28/TMCC"/>
</dbReference>
<evidence type="ECO:0000256" key="5">
    <source>
        <dbReference type="ARBA" id="ARBA00023054"/>
    </source>
</evidence>
<feature type="transmembrane region" description="Helical" evidence="7">
    <location>
        <begin position="126"/>
        <end position="151"/>
    </location>
</feature>
<gene>
    <name evidence="8" type="ORF">J4Q44_G00107540</name>
</gene>
<evidence type="ECO:0000256" key="6">
    <source>
        <dbReference type="ARBA" id="ARBA00023136"/>
    </source>
</evidence>
<dbReference type="Proteomes" id="UP001356427">
    <property type="component" value="Unassembled WGS sequence"/>
</dbReference>
<comment type="caution">
    <text evidence="8">The sequence shown here is derived from an EMBL/GenBank/DDBJ whole genome shotgun (WGS) entry which is preliminary data.</text>
</comment>
<comment type="subcellular location">
    <subcellularLocation>
        <location evidence="1">Membrane</location>
    </subcellularLocation>
</comment>
<keyword evidence="3 7" id="KW-0812">Transmembrane</keyword>
<dbReference type="PANTHER" id="PTHR17613">
    <property type="entry name" value="CEREBRAL PROTEIN-11-RELATED"/>
    <property type="match status" value="1"/>
</dbReference>
<accession>A0AAN8LVM1</accession>
<dbReference type="Pfam" id="PF10267">
    <property type="entry name" value="Tmemb_cc2"/>
    <property type="match status" value="1"/>
</dbReference>
<evidence type="ECO:0000256" key="2">
    <source>
        <dbReference type="ARBA" id="ARBA00008108"/>
    </source>
</evidence>
<evidence type="ECO:0000256" key="4">
    <source>
        <dbReference type="ARBA" id="ARBA00022989"/>
    </source>
</evidence>
<evidence type="ECO:0000256" key="3">
    <source>
        <dbReference type="ARBA" id="ARBA00022692"/>
    </source>
</evidence>
<dbReference type="GO" id="GO:0016020">
    <property type="term" value="C:membrane"/>
    <property type="evidence" value="ECO:0007669"/>
    <property type="project" value="UniProtKB-SubCell"/>
</dbReference>